<comment type="caution">
    <text evidence="7">The sequence shown here is derived from an EMBL/GenBank/DDBJ whole genome shotgun (WGS) entry which is preliminary data.</text>
</comment>
<feature type="region of interest" description="Disordered" evidence="4">
    <location>
        <begin position="808"/>
        <end position="845"/>
    </location>
</feature>
<feature type="domain" description="Reverse transcriptase Ty1/copia-type" evidence="5">
    <location>
        <begin position="483"/>
        <end position="646"/>
    </location>
</feature>
<dbReference type="GO" id="GO:0006508">
    <property type="term" value="P:proteolysis"/>
    <property type="evidence" value="ECO:0007669"/>
    <property type="project" value="UniProtKB-KW"/>
</dbReference>
<dbReference type="GO" id="GO:0003676">
    <property type="term" value="F:nucleic acid binding"/>
    <property type="evidence" value="ECO:0007669"/>
    <property type="project" value="InterPro"/>
</dbReference>
<dbReference type="Gene3D" id="3.30.420.10">
    <property type="entry name" value="Ribonuclease H-like superfamily/Ribonuclease H"/>
    <property type="match status" value="1"/>
</dbReference>
<evidence type="ECO:0000313" key="7">
    <source>
        <dbReference type="EMBL" id="GEU30739.1"/>
    </source>
</evidence>
<keyword evidence="2" id="KW-0479">Metal-binding</keyword>
<evidence type="ECO:0000259" key="6">
    <source>
        <dbReference type="Pfam" id="PF22936"/>
    </source>
</evidence>
<dbReference type="EMBL" id="BKCJ010000184">
    <property type="protein sequence ID" value="GEU30739.1"/>
    <property type="molecule type" value="Genomic_DNA"/>
</dbReference>
<dbReference type="GO" id="GO:0008233">
    <property type="term" value="F:peptidase activity"/>
    <property type="evidence" value="ECO:0007669"/>
    <property type="project" value="UniProtKB-KW"/>
</dbReference>
<protein>
    <submittedName>
        <fullName evidence="7">Uncharacterized protein</fullName>
    </submittedName>
</protein>
<proteinExistence type="predicted"/>
<dbReference type="AlphaFoldDB" id="A0A6L2J163"/>
<dbReference type="Pfam" id="PF07727">
    <property type="entry name" value="RVT_2"/>
    <property type="match status" value="1"/>
</dbReference>
<keyword evidence="3" id="KW-0378">Hydrolase</keyword>
<feature type="compositionally biased region" description="Polar residues" evidence="4">
    <location>
        <begin position="381"/>
        <end position="397"/>
    </location>
</feature>
<dbReference type="GO" id="GO:0046872">
    <property type="term" value="F:metal ion binding"/>
    <property type="evidence" value="ECO:0007669"/>
    <property type="project" value="UniProtKB-KW"/>
</dbReference>
<dbReference type="InterPro" id="IPR012337">
    <property type="entry name" value="RNaseH-like_sf"/>
</dbReference>
<evidence type="ECO:0000256" key="3">
    <source>
        <dbReference type="ARBA" id="ARBA00022801"/>
    </source>
</evidence>
<dbReference type="InterPro" id="IPR054722">
    <property type="entry name" value="PolX-like_BBD"/>
</dbReference>
<dbReference type="InterPro" id="IPR013103">
    <property type="entry name" value="RVT_2"/>
</dbReference>
<feature type="region of interest" description="Disordered" evidence="4">
    <location>
        <begin position="1"/>
        <end position="46"/>
    </location>
</feature>
<name>A0A6L2J163_TANCI</name>
<sequence>MVSNKPMLSSTGVNLRTSASGSHPLGNTKKDRIQQTQSRAKKNKLEAYPRNVRTRLQNKKRVIITKDIASIPNSKLNVNSDLQCATQNGCLFSDDHDSCVLEFIKSVNASVKSKSAKKPLNNKIWKPAGKVITTTTKVPLRKLVPLESNTSKPVVVQIVLWYLDSGCSKHMTGDRSQLTNFVNKFLGTVKFSNDHVAKIMGYGDYKIGPSLFCMCNGKSKKKSHKPKSKDTNQEKLYLLHMDLCGPMRVENVNGKKYILVIIYDYSQFTWVKCFRSKDEALAFIIKFLKMIRVGISHETSVARSPHSGPALHKMTPSTISSGLMPKPTSSTPFVPPSRNKWDLLFQPLFYELLIPPPSVDPPAPEVIAPIDEVVAPELAESTGSPSSTTVNQDAPSPISHMSNDPLFGMPILEVASDQSSSTVSSHTIVHPDHQIPQHNNKWTKDHPLDNIIGQLARPVSTRLQLHEQIEAMQEKLNEFERLEVWELVPRPDKVMVITLKWIYKVKLDELGGILKNKARLVIRGYRQEEGIDFEESFTLVARLEAIRIFLTYAAHKNMVVYQMGVKTTFLNGNLREEVYVSQPNGFVDPDNPNIVYKLKKALYGLKQAPRAWYDILSLFLISQDFSKGLVDPTLFIRRNGNDLLLISQSPRGIFINQSKYALKSLKKYGFESCDPVDTPMVEKSKLDEDKEWKAVDPSHNHGMISTLLYLTASTHDLQFAICMCARSDITSKESTLQLVYDVLRLTPFYKAFLVTVDVLEIYMQEFWATTTIHHNPICFKMDIKKRIVSLEYFREMLQICLRLPGAAPPKTKASVNKTKSSSDTTITPPTTTGTRFSTSIKGKQPAKSSKVKGVTVLSEVVMTEAE</sequence>
<evidence type="ECO:0000256" key="1">
    <source>
        <dbReference type="ARBA" id="ARBA00022670"/>
    </source>
</evidence>
<gene>
    <name evidence="7" type="ORF">Tci_002717</name>
</gene>
<feature type="compositionally biased region" description="Polar residues" evidence="4">
    <location>
        <begin position="1"/>
        <end position="21"/>
    </location>
</feature>
<dbReference type="SUPFAM" id="SSF53098">
    <property type="entry name" value="Ribonuclease H-like"/>
    <property type="match status" value="1"/>
</dbReference>
<keyword evidence="1" id="KW-0645">Protease</keyword>
<accession>A0A6L2J163</accession>
<feature type="domain" description="Retrovirus-related Pol polyprotein from transposon TNT 1-94-like beta-barrel" evidence="6">
    <location>
        <begin position="161"/>
        <end position="207"/>
    </location>
</feature>
<reference evidence="7" key="1">
    <citation type="journal article" date="2019" name="Sci. Rep.">
        <title>Draft genome of Tanacetum cinerariifolium, the natural source of mosquito coil.</title>
        <authorList>
            <person name="Yamashiro T."/>
            <person name="Shiraishi A."/>
            <person name="Satake H."/>
            <person name="Nakayama K."/>
        </authorList>
    </citation>
    <scope>NUCLEOTIDE SEQUENCE</scope>
</reference>
<dbReference type="Pfam" id="PF22936">
    <property type="entry name" value="Pol_BBD"/>
    <property type="match status" value="1"/>
</dbReference>
<organism evidence="7">
    <name type="scientific">Tanacetum cinerariifolium</name>
    <name type="common">Dalmatian daisy</name>
    <name type="synonym">Chrysanthemum cinerariifolium</name>
    <dbReference type="NCBI Taxonomy" id="118510"/>
    <lineage>
        <taxon>Eukaryota</taxon>
        <taxon>Viridiplantae</taxon>
        <taxon>Streptophyta</taxon>
        <taxon>Embryophyta</taxon>
        <taxon>Tracheophyta</taxon>
        <taxon>Spermatophyta</taxon>
        <taxon>Magnoliopsida</taxon>
        <taxon>eudicotyledons</taxon>
        <taxon>Gunneridae</taxon>
        <taxon>Pentapetalae</taxon>
        <taxon>asterids</taxon>
        <taxon>campanulids</taxon>
        <taxon>Asterales</taxon>
        <taxon>Asteraceae</taxon>
        <taxon>Asteroideae</taxon>
        <taxon>Anthemideae</taxon>
        <taxon>Anthemidinae</taxon>
        <taxon>Tanacetum</taxon>
    </lineage>
</organism>
<dbReference type="InterPro" id="IPR036397">
    <property type="entry name" value="RNaseH_sf"/>
</dbReference>
<evidence type="ECO:0000259" key="5">
    <source>
        <dbReference type="Pfam" id="PF07727"/>
    </source>
</evidence>
<feature type="compositionally biased region" description="Low complexity" evidence="4">
    <location>
        <begin position="818"/>
        <end position="839"/>
    </location>
</feature>
<evidence type="ECO:0000256" key="4">
    <source>
        <dbReference type="SAM" id="MobiDB-lite"/>
    </source>
</evidence>
<dbReference type="PANTHER" id="PTHR42648:SF21">
    <property type="entry name" value="CYSTEINE-RICH RLK (RECEPTOR-LIKE PROTEIN KINASE) 8"/>
    <property type="match status" value="1"/>
</dbReference>
<evidence type="ECO:0000256" key="2">
    <source>
        <dbReference type="ARBA" id="ARBA00022723"/>
    </source>
</evidence>
<dbReference type="PANTHER" id="PTHR42648">
    <property type="entry name" value="TRANSPOSASE, PUTATIVE-RELATED"/>
    <property type="match status" value="1"/>
</dbReference>
<dbReference type="InterPro" id="IPR039537">
    <property type="entry name" value="Retrotran_Ty1/copia-like"/>
</dbReference>
<feature type="region of interest" description="Disordered" evidence="4">
    <location>
        <begin position="378"/>
        <end position="397"/>
    </location>
</feature>